<feature type="region of interest" description="Disordered" evidence="1">
    <location>
        <begin position="1"/>
        <end position="21"/>
    </location>
</feature>
<dbReference type="EMBL" id="BCSY01000035">
    <property type="protein sequence ID" value="GAS94534.1"/>
    <property type="molecule type" value="Genomic_DNA"/>
</dbReference>
<reference evidence="3" key="2">
    <citation type="submission" date="2016-02" db="EMBL/GenBank/DDBJ databases">
        <title>Draft genome sequence of five rapidly growing Mycobacterium species.</title>
        <authorList>
            <person name="Katahira K."/>
            <person name="Gotou Y."/>
            <person name="Iida K."/>
            <person name="Ogura Y."/>
            <person name="Hayashi T."/>
        </authorList>
    </citation>
    <scope>NUCLEOTIDE SEQUENCE [LARGE SCALE GENOMIC DNA]</scope>
    <source>
        <strain evidence="3">JCM15298</strain>
    </source>
</reference>
<dbReference type="AlphaFoldDB" id="A0A124E1R9"/>
<proteinExistence type="predicted"/>
<accession>A0A124E1R9</accession>
<feature type="compositionally biased region" description="Basic and acidic residues" evidence="1">
    <location>
        <begin position="7"/>
        <end position="20"/>
    </location>
</feature>
<protein>
    <submittedName>
        <fullName evidence="2">Uncharacterized protein</fullName>
    </submittedName>
</protein>
<comment type="caution">
    <text evidence="2">The sequence shown here is derived from an EMBL/GenBank/DDBJ whole genome shotgun (WGS) entry which is preliminary data.</text>
</comment>
<sequence>MLTGADHLGDPPERRPRRDLQGMQNMTVQDLHGVDNTTYSAVSLPVFADPPHTRGVFARQRPMLDAMNLTDNTVLATLETKDMP</sequence>
<reference evidence="3" key="1">
    <citation type="journal article" date="2016" name="Genome Announc.">
        <title>Draft Genome Sequences of Five Rapidly Growing Mycobacterium Species, M. thermoresistibile, M. fortuitum subsp. acetamidolyticum, M. canariasense, M. brisbanense, and M. novocastrense.</title>
        <authorList>
            <person name="Katahira K."/>
            <person name="Ogura Y."/>
            <person name="Gotoh Y."/>
            <person name="Hayashi T."/>
        </authorList>
    </citation>
    <scope>NUCLEOTIDE SEQUENCE [LARGE SCALE GENOMIC DNA]</scope>
    <source>
        <strain evidence="3">JCM15298</strain>
    </source>
</reference>
<evidence type="ECO:0000313" key="3">
    <source>
        <dbReference type="Proteomes" id="UP000069443"/>
    </source>
</evidence>
<dbReference type="STRING" id="228230.RMCC_1500"/>
<gene>
    <name evidence="2" type="ORF">RMCC_1500</name>
</gene>
<evidence type="ECO:0000313" key="2">
    <source>
        <dbReference type="EMBL" id="GAS94534.1"/>
    </source>
</evidence>
<name>A0A124E1R9_MYCCR</name>
<organism evidence="2 3">
    <name type="scientific">Mycolicibacterium canariasense</name>
    <name type="common">Mycobacterium canariasense</name>
    <dbReference type="NCBI Taxonomy" id="228230"/>
    <lineage>
        <taxon>Bacteria</taxon>
        <taxon>Bacillati</taxon>
        <taxon>Actinomycetota</taxon>
        <taxon>Actinomycetes</taxon>
        <taxon>Mycobacteriales</taxon>
        <taxon>Mycobacteriaceae</taxon>
        <taxon>Mycolicibacterium</taxon>
    </lineage>
</organism>
<keyword evidence="3" id="KW-1185">Reference proteome</keyword>
<dbReference type="Proteomes" id="UP000069443">
    <property type="component" value="Unassembled WGS sequence"/>
</dbReference>
<evidence type="ECO:0000256" key="1">
    <source>
        <dbReference type="SAM" id="MobiDB-lite"/>
    </source>
</evidence>